<proteinExistence type="predicted"/>
<dbReference type="InterPro" id="IPR001584">
    <property type="entry name" value="Integrase_cat-core"/>
</dbReference>
<reference evidence="3 4" key="1">
    <citation type="submission" date="2018-08" db="EMBL/GenBank/DDBJ databases">
        <title>Genome and evolution of the arbuscular mycorrhizal fungus Diversispora epigaea (formerly Glomus versiforme) and its bacterial endosymbionts.</title>
        <authorList>
            <person name="Sun X."/>
            <person name="Fei Z."/>
            <person name="Harrison M."/>
        </authorList>
    </citation>
    <scope>NUCLEOTIDE SEQUENCE [LARGE SCALE GENOMIC DNA]</scope>
    <source>
        <strain evidence="3 4">IT104</strain>
    </source>
</reference>
<dbReference type="InterPro" id="IPR012337">
    <property type="entry name" value="RNaseH-like_sf"/>
</dbReference>
<organism evidence="3 4">
    <name type="scientific">Diversispora epigaea</name>
    <dbReference type="NCBI Taxonomy" id="1348612"/>
    <lineage>
        <taxon>Eukaryota</taxon>
        <taxon>Fungi</taxon>
        <taxon>Fungi incertae sedis</taxon>
        <taxon>Mucoromycota</taxon>
        <taxon>Glomeromycotina</taxon>
        <taxon>Glomeromycetes</taxon>
        <taxon>Diversisporales</taxon>
        <taxon>Diversisporaceae</taxon>
        <taxon>Diversispora</taxon>
    </lineage>
</organism>
<dbReference type="PANTHER" id="PTHR46585">
    <property type="entry name" value="INTEGRASE CORE DOMAIN CONTAINING PROTEIN"/>
    <property type="match status" value="1"/>
</dbReference>
<dbReference type="GO" id="GO:0005634">
    <property type="term" value="C:nucleus"/>
    <property type="evidence" value="ECO:0007669"/>
    <property type="project" value="UniProtKB-ARBA"/>
</dbReference>
<evidence type="ECO:0000259" key="2">
    <source>
        <dbReference type="PROSITE" id="PS50994"/>
    </source>
</evidence>
<dbReference type="AlphaFoldDB" id="A0A397IXE5"/>
<accession>A0A397IXE5</accession>
<comment type="caution">
    <text evidence="3">The sequence shown here is derived from an EMBL/GenBank/DDBJ whole genome shotgun (WGS) entry which is preliminary data.</text>
</comment>
<gene>
    <name evidence="3" type="ORF">Glove_181g46</name>
</gene>
<dbReference type="GO" id="GO:0015074">
    <property type="term" value="P:DNA integration"/>
    <property type="evidence" value="ECO:0007669"/>
    <property type="project" value="InterPro"/>
</dbReference>
<feature type="domain" description="Integrase catalytic" evidence="2">
    <location>
        <begin position="239"/>
        <end position="353"/>
    </location>
</feature>
<sequence length="473" mass="55484">MKFQKKAGFDFTLSEICDWLERQALHQIHMPRPKSRFIPCVSFSNITVPFHIIQGNTCYMSHHQVKNQIYKYALNCIDIATCIGFIYPLISRDSASVAKVLEKLFKSCYCPKIFMVDKGTEFRGEVIFLANKYNVKIYIARNKESMGIVERFNRSFEEYIYLIQDAVEMRLAPGERCRDWIDNAPIFLKQYDNSVNRMIGMSPVKARKKKHVYRLASKPRKGPMGFDEEKLSFHVSVSVAKVLEKLFKSRYCPKIFMVDKGTEFRGEVIFLANKYNVKIYIARNKESMGIVERFNRSFEEYIYLIQDAVEMRLAPGERCRDWIDNAPIFLKQYDNSVNRMIGMSPVKARKKKHVYRLASKPRKGPMGFDEEKLSFHVSVRYLLKPGKLEGGRRRVTDMNWSPQIYCIKERLVQKNQPILYWIIDDNEYSPERSFVREQLLVIPHNTELPPQWVLQSKPEGQSKDHGSLNLLKN</sequence>
<evidence type="ECO:0000313" key="3">
    <source>
        <dbReference type="EMBL" id="RHZ77330.1"/>
    </source>
</evidence>
<dbReference type="STRING" id="1348612.A0A397IXE5"/>
<evidence type="ECO:0000256" key="1">
    <source>
        <dbReference type="SAM" id="MobiDB-lite"/>
    </source>
</evidence>
<dbReference type="SUPFAM" id="SSF53098">
    <property type="entry name" value="Ribonuclease H-like"/>
    <property type="match status" value="2"/>
</dbReference>
<evidence type="ECO:0000313" key="4">
    <source>
        <dbReference type="Proteomes" id="UP000266861"/>
    </source>
</evidence>
<dbReference type="InterPro" id="IPR036397">
    <property type="entry name" value="RNaseH_sf"/>
</dbReference>
<dbReference type="Gene3D" id="3.30.420.10">
    <property type="entry name" value="Ribonuclease H-like superfamily/Ribonuclease H"/>
    <property type="match status" value="2"/>
</dbReference>
<dbReference type="Proteomes" id="UP000266861">
    <property type="component" value="Unassembled WGS sequence"/>
</dbReference>
<name>A0A397IXE5_9GLOM</name>
<keyword evidence="4" id="KW-1185">Reference proteome</keyword>
<dbReference type="PANTHER" id="PTHR46585:SF1">
    <property type="entry name" value="CHROMO DOMAIN-CONTAINING PROTEIN"/>
    <property type="match status" value="1"/>
</dbReference>
<protein>
    <recommendedName>
        <fullName evidence="2">Integrase catalytic domain-containing protein</fullName>
    </recommendedName>
</protein>
<feature type="domain" description="Integrase catalytic" evidence="2">
    <location>
        <begin position="45"/>
        <end position="211"/>
    </location>
</feature>
<dbReference type="PROSITE" id="PS50994">
    <property type="entry name" value="INTEGRASE"/>
    <property type="match status" value="2"/>
</dbReference>
<dbReference type="GO" id="GO:0003676">
    <property type="term" value="F:nucleic acid binding"/>
    <property type="evidence" value="ECO:0007669"/>
    <property type="project" value="InterPro"/>
</dbReference>
<dbReference type="EMBL" id="PQFF01000171">
    <property type="protein sequence ID" value="RHZ77330.1"/>
    <property type="molecule type" value="Genomic_DNA"/>
</dbReference>
<feature type="region of interest" description="Disordered" evidence="1">
    <location>
        <begin position="454"/>
        <end position="473"/>
    </location>
</feature>